<dbReference type="GO" id="GO:0005524">
    <property type="term" value="F:ATP binding"/>
    <property type="evidence" value="ECO:0007669"/>
    <property type="project" value="UniProtKB-KW"/>
</dbReference>
<feature type="domain" description="UspA" evidence="4">
    <location>
        <begin position="153"/>
        <end position="285"/>
    </location>
</feature>
<dbReference type="InterPro" id="IPR006015">
    <property type="entry name" value="Universal_stress_UspA"/>
</dbReference>
<dbReference type="Gene3D" id="3.40.50.620">
    <property type="entry name" value="HUPs"/>
    <property type="match status" value="2"/>
</dbReference>
<dbReference type="RefSeq" id="WP_125092167.1">
    <property type="nucleotide sequence ID" value="NZ_RSAA01000020.1"/>
</dbReference>
<dbReference type="EMBL" id="RSAA01000020">
    <property type="protein sequence ID" value="RRO14099.1"/>
    <property type="molecule type" value="Genomic_DNA"/>
</dbReference>
<gene>
    <name evidence="5" type="ORF">EIL87_20275</name>
</gene>
<evidence type="ECO:0000259" key="4">
    <source>
        <dbReference type="Pfam" id="PF00582"/>
    </source>
</evidence>
<accession>A0A426JLM2</accession>
<sequence length="291" mass="30746">MTDLTDTIVVGIDGSEQALSAVAWSAAEASSHDLSLRLVSSTEPYLRNFYGPELPYLPAVFEEIDQLARANLRDGQNRASTVDPEVPVHTEYLREPPISLLLRMSKTAHMIALGASGRGGFSGMLLGSTAAAVAVHASSPVAVVRDPNTPDGPVVVGVDGTAISMAALAVAFDEASWRKVSLVAVHVGEDPSIREVGVGRAHERPADVERILAESLAGWGPHYPDVEVERVAVGGRPPGVLLDWSDRAQLVVVGTRGRGGFRGMLLGSTSQALLHHARCPVLVVRGHPRTA</sequence>
<dbReference type="AlphaFoldDB" id="A0A426JLM2"/>
<proteinExistence type="inferred from homology"/>
<comment type="caution">
    <text evidence="5">The sequence shown here is derived from an EMBL/GenBank/DDBJ whole genome shotgun (WGS) entry which is preliminary data.</text>
</comment>
<dbReference type="SUPFAM" id="SSF52402">
    <property type="entry name" value="Adenine nucleotide alpha hydrolases-like"/>
    <property type="match status" value="2"/>
</dbReference>
<protein>
    <submittedName>
        <fullName evidence="5">Universal stress protein</fullName>
    </submittedName>
</protein>
<evidence type="ECO:0000256" key="2">
    <source>
        <dbReference type="ARBA" id="ARBA00022741"/>
    </source>
</evidence>
<evidence type="ECO:0000313" key="5">
    <source>
        <dbReference type="EMBL" id="RRO14099.1"/>
    </source>
</evidence>
<dbReference type="PRINTS" id="PR01438">
    <property type="entry name" value="UNVRSLSTRESS"/>
</dbReference>
<keyword evidence="2" id="KW-0547">Nucleotide-binding</keyword>
<dbReference type="PANTHER" id="PTHR46268">
    <property type="entry name" value="STRESS RESPONSE PROTEIN NHAX"/>
    <property type="match status" value="1"/>
</dbReference>
<keyword evidence="3" id="KW-0067">ATP-binding</keyword>
<keyword evidence="6" id="KW-1185">Reference proteome</keyword>
<evidence type="ECO:0000256" key="1">
    <source>
        <dbReference type="ARBA" id="ARBA00008791"/>
    </source>
</evidence>
<feature type="domain" description="UspA" evidence="4">
    <location>
        <begin position="6"/>
        <end position="145"/>
    </location>
</feature>
<name>A0A426JLM2_9PSEU</name>
<comment type="similarity">
    <text evidence="1">Belongs to the universal stress protein A family.</text>
</comment>
<evidence type="ECO:0000313" key="6">
    <source>
        <dbReference type="Proteomes" id="UP000274515"/>
    </source>
</evidence>
<organism evidence="5 6">
    <name type="scientific">Saccharopolyspora rhizosphaerae</name>
    <dbReference type="NCBI Taxonomy" id="2492662"/>
    <lineage>
        <taxon>Bacteria</taxon>
        <taxon>Bacillati</taxon>
        <taxon>Actinomycetota</taxon>
        <taxon>Actinomycetes</taxon>
        <taxon>Pseudonocardiales</taxon>
        <taxon>Pseudonocardiaceae</taxon>
        <taxon>Saccharopolyspora</taxon>
    </lineage>
</organism>
<reference evidence="5 6" key="1">
    <citation type="submission" date="2018-11" db="EMBL/GenBank/DDBJ databases">
        <title>Saccharopolyspora rhizosphaerae sp. nov., an actinomycete isolated from rhizosphere soil in Thailand.</title>
        <authorList>
            <person name="Intra B."/>
            <person name="Euanorasetr J."/>
            <person name="Take A."/>
            <person name="Inahashi Y."/>
            <person name="Mori M."/>
            <person name="Panbangred W."/>
            <person name="Matsumoto A."/>
        </authorList>
    </citation>
    <scope>NUCLEOTIDE SEQUENCE [LARGE SCALE GENOMIC DNA]</scope>
    <source>
        <strain evidence="5 6">H219</strain>
    </source>
</reference>
<dbReference type="InterPro" id="IPR014729">
    <property type="entry name" value="Rossmann-like_a/b/a_fold"/>
</dbReference>
<dbReference type="Proteomes" id="UP000274515">
    <property type="component" value="Unassembled WGS sequence"/>
</dbReference>
<dbReference type="InterPro" id="IPR006016">
    <property type="entry name" value="UspA"/>
</dbReference>
<dbReference type="OrthoDB" id="3404132at2"/>
<dbReference type="PANTHER" id="PTHR46268:SF27">
    <property type="entry name" value="UNIVERSAL STRESS PROTEIN RV2623"/>
    <property type="match status" value="1"/>
</dbReference>
<evidence type="ECO:0000256" key="3">
    <source>
        <dbReference type="ARBA" id="ARBA00022840"/>
    </source>
</evidence>
<dbReference type="Pfam" id="PF00582">
    <property type="entry name" value="Usp"/>
    <property type="match status" value="2"/>
</dbReference>